<keyword evidence="1" id="KW-0175">Coiled coil</keyword>
<dbReference type="InterPro" id="IPR058894">
    <property type="entry name" value="PhiTE_211_coil-containing-like"/>
</dbReference>
<proteinExistence type="predicted"/>
<dbReference type="Pfam" id="PF26210">
    <property type="entry name" value="Phage_phiTE_211"/>
    <property type="match status" value="1"/>
</dbReference>
<dbReference type="AlphaFoldDB" id="A0AAT9E655"/>
<organism evidence="2">
    <name type="scientific">Serratia marcescens SM39</name>
    <dbReference type="NCBI Taxonomy" id="1334564"/>
    <lineage>
        <taxon>Bacteria</taxon>
        <taxon>Pseudomonadati</taxon>
        <taxon>Pseudomonadota</taxon>
        <taxon>Gammaproteobacteria</taxon>
        <taxon>Enterobacterales</taxon>
        <taxon>Yersiniaceae</taxon>
        <taxon>Serratia</taxon>
    </lineage>
</organism>
<evidence type="ECO:0000256" key="1">
    <source>
        <dbReference type="SAM" id="Coils"/>
    </source>
</evidence>
<name>A0AAT9E655_SERMA</name>
<dbReference type="EMBL" id="AP013063">
    <property type="protein sequence ID" value="BAO34138.1"/>
    <property type="molecule type" value="Genomic_DNA"/>
</dbReference>
<dbReference type="KEGG" id="smar:SM39_2119"/>
<dbReference type="RefSeq" id="WP_154232815.1">
    <property type="nucleotide sequence ID" value="NZ_AP013063.1"/>
</dbReference>
<accession>A0AAT9E655</accession>
<gene>
    <name evidence="2" type="ORF">SM39_2119</name>
</gene>
<reference evidence="2" key="1">
    <citation type="journal article" date="2014" name="Genome Biol. Evol.">
        <title>Genome evolution and plasticity of Serratia marcescens, an important multidrug-resistant nosocomial pathogen.</title>
        <authorList>
            <person name="Iguchi A."/>
            <person name="Nagaya Y."/>
            <person name="Pradel E."/>
            <person name="Ooka T."/>
            <person name="Ogura Y."/>
            <person name="Katsura K."/>
            <person name="Kurokawa K."/>
            <person name="Oshima K."/>
            <person name="Hattori M."/>
            <person name="Parkhill J."/>
            <person name="Sebaihia M."/>
            <person name="Coulthurst S.J."/>
            <person name="Gotoh N."/>
            <person name="Thomson N.R."/>
            <person name="Ewbank J.J."/>
            <person name="Hayashi T."/>
        </authorList>
    </citation>
    <scope>NUCLEOTIDE SEQUENCE</scope>
    <source>
        <strain evidence="2">SM39</strain>
    </source>
</reference>
<protein>
    <submittedName>
        <fullName evidence="2">Uncharacterized protein</fullName>
    </submittedName>
</protein>
<sequence length="166" mass="17880">MSTKPVMKSSTLDILKAQMKNSLNDQVEKSKEKAAAAKIEKAKAAGELLEELIAQRAAQHTTQNTTQAAGKADRTIKSRGIALTHMDQGYSANNRPVSLLTKSAKTANGRRSVWINKAANPEGMKVNLVRKANGSIVAPNGYKLEEATIDYMKRVGMVVNIEGGAE</sequence>
<evidence type="ECO:0000313" key="2">
    <source>
        <dbReference type="EMBL" id="BAO34138.1"/>
    </source>
</evidence>
<feature type="coiled-coil region" evidence="1">
    <location>
        <begin position="20"/>
        <end position="47"/>
    </location>
</feature>